<accession>A0A402BF27</accession>
<dbReference type="Pfam" id="PF01725">
    <property type="entry name" value="Ham1p_like"/>
    <property type="match status" value="1"/>
</dbReference>
<dbReference type="Proteomes" id="UP000287171">
    <property type="component" value="Unassembled WGS sequence"/>
</dbReference>
<dbReference type="SUPFAM" id="SSF52972">
    <property type="entry name" value="ITPase-like"/>
    <property type="match status" value="1"/>
</dbReference>
<dbReference type="GO" id="GO:0047429">
    <property type="term" value="F:nucleoside triphosphate diphosphatase activity"/>
    <property type="evidence" value="ECO:0007669"/>
    <property type="project" value="InterPro"/>
</dbReference>
<dbReference type="RefSeq" id="WP_126630150.1">
    <property type="nucleotide sequence ID" value="NZ_BIFT01000002.1"/>
</dbReference>
<comment type="similarity">
    <text evidence="1">Belongs to the HAM1 NTPase family.</text>
</comment>
<keyword evidence="2" id="KW-0378">Hydrolase</keyword>
<dbReference type="EMBL" id="BIFT01000002">
    <property type="protein sequence ID" value="GCE29975.1"/>
    <property type="molecule type" value="Genomic_DNA"/>
</dbReference>
<dbReference type="InterPro" id="IPR002637">
    <property type="entry name" value="RdgB/HAM1"/>
</dbReference>
<keyword evidence="4" id="KW-1185">Reference proteome</keyword>
<dbReference type="Gene3D" id="3.90.950.10">
    <property type="match status" value="1"/>
</dbReference>
<protein>
    <submittedName>
        <fullName evidence="3">Non-canonical purine NTP pyrophosphatase</fullName>
    </submittedName>
</protein>
<dbReference type="PANTHER" id="PTHR11067:SF9">
    <property type="entry name" value="INOSINE TRIPHOSPHATE PYROPHOSPHATASE"/>
    <property type="match status" value="1"/>
</dbReference>
<dbReference type="GO" id="GO:0005737">
    <property type="term" value="C:cytoplasm"/>
    <property type="evidence" value="ECO:0007669"/>
    <property type="project" value="TreeGrafter"/>
</dbReference>
<dbReference type="InterPro" id="IPR029001">
    <property type="entry name" value="ITPase-like_fam"/>
</dbReference>
<evidence type="ECO:0000256" key="2">
    <source>
        <dbReference type="ARBA" id="ARBA00022801"/>
    </source>
</evidence>
<dbReference type="GO" id="GO:0009143">
    <property type="term" value="P:nucleoside triphosphate catabolic process"/>
    <property type="evidence" value="ECO:0007669"/>
    <property type="project" value="InterPro"/>
</dbReference>
<dbReference type="AlphaFoldDB" id="A0A402BF27"/>
<comment type="caution">
    <text evidence="3">The sequence shown here is derived from an EMBL/GenBank/DDBJ whole genome shotgun (WGS) entry which is preliminary data.</text>
</comment>
<proteinExistence type="inferred from homology"/>
<organism evidence="3 4">
    <name type="scientific">Dictyobacter alpinus</name>
    <dbReference type="NCBI Taxonomy" id="2014873"/>
    <lineage>
        <taxon>Bacteria</taxon>
        <taxon>Bacillati</taxon>
        <taxon>Chloroflexota</taxon>
        <taxon>Ktedonobacteria</taxon>
        <taxon>Ktedonobacterales</taxon>
        <taxon>Dictyobacteraceae</taxon>
        <taxon>Dictyobacter</taxon>
    </lineage>
</organism>
<evidence type="ECO:0000313" key="4">
    <source>
        <dbReference type="Proteomes" id="UP000287171"/>
    </source>
</evidence>
<dbReference type="OrthoDB" id="9807456at2"/>
<sequence length="182" mass="20269">MLSSLTLVTSNLGKVQQLSRALDFPVRHENIDLIEIQSLDVAEIVEYKAREAYKHIQAPVLVEDTSLQFLALGKLPGPLVKWFLAELGTHGLCHLLDASMDRSAVATVQLGFYDGHSFQAFTGTREGTISLHPRGSNGFGWDAIFIPSGYQKTWAEMTPEEGQETSMRTLALKKFEAYLKTR</sequence>
<reference evidence="4" key="1">
    <citation type="submission" date="2018-12" db="EMBL/GenBank/DDBJ databases">
        <title>Tengunoibacter tsumagoiensis gen. nov., sp. nov., Dictyobacter kobayashii sp. nov., D. alpinus sp. nov., and D. joshuensis sp. nov. and description of Dictyobacteraceae fam. nov. within the order Ktedonobacterales isolated from Tengu-no-mugimeshi.</title>
        <authorList>
            <person name="Wang C.M."/>
            <person name="Zheng Y."/>
            <person name="Sakai Y."/>
            <person name="Toyoda A."/>
            <person name="Minakuchi Y."/>
            <person name="Abe K."/>
            <person name="Yokota A."/>
            <person name="Yabe S."/>
        </authorList>
    </citation>
    <scope>NUCLEOTIDE SEQUENCE [LARGE SCALE GENOMIC DNA]</scope>
    <source>
        <strain evidence="4">Uno16</strain>
    </source>
</reference>
<dbReference type="CDD" id="cd00515">
    <property type="entry name" value="HAM1"/>
    <property type="match status" value="1"/>
</dbReference>
<evidence type="ECO:0000313" key="3">
    <source>
        <dbReference type="EMBL" id="GCE29975.1"/>
    </source>
</evidence>
<name>A0A402BF27_9CHLR</name>
<evidence type="ECO:0000256" key="1">
    <source>
        <dbReference type="ARBA" id="ARBA00008023"/>
    </source>
</evidence>
<dbReference type="PANTHER" id="PTHR11067">
    <property type="entry name" value="INOSINE TRIPHOSPHATE PYROPHOSPHATASE/HAM1 PROTEIN"/>
    <property type="match status" value="1"/>
</dbReference>
<gene>
    <name evidence="3" type="ORF">KDA_54590</name>
</gene>